<evidence type="ECO:0000256" key="8">
    <source>
        <dbReference type="ARBA" id="ARBA00023136"/>
    </source>
</evidence>
<keyword evidence="5" id="KW-0547">Nucleotide-binding</keyword>
<evidence type="ECO:0000256" key="3">
    <source>
        <dbReference type="ARBA" id="ARBA00022475"/>
    </source>
</evidence>
<keyword evidence="13" id="KW-1185">Reference proteome</keyword>
<feature type="transmembrane region" description="Helical" evidence="9">
    <location>
        <begin position="57"/>
        <end position="79"/>
    </location>
</feature>
<dbReference type="EMBL" id="MCIF01000002">
    <property type="protein sequence ID" value="RAQ97056.1"/>
    <property type="molecule type" value="Genomic_DNA"/>
</dbReference>
<dbReference type="FunFam" id="3.40.50.300:FF:000221">
    <property type="entry name" value="Multidrug ABC transporter ATP-binding protein"/>
    <property type="match status" value="1"/>
</dbReference>
<dbReference type="InterPro" id="IPR017871">
    <property type="entry name" value="ABC_transporter-like_CS"/>
</dbReference>
<comment type="caution">
    <text evidence="12">The sequence shown here is derived from an EMBL/GenBank/DDBJ whole genome shotgun (WGS) entry which is preliminary data.</text>
</comment>
<dbReference type="PANTHER" id="PTHR43394">
    <property type="entry name" value="ATP-DEPENDENT PERMEASE MDL1, MITOCHONDRIAL"/>
    <property type="match status" value="1"/>
</dbReference>
<dbReference type="GO" id="GO:0005524">
    <property type="term" value="F:ATP binding"/>
    <property type="evidence" value="ECO:0007669"/>
    <property type="project" value="UniProtKB-KW"/>
</dbReference>
<dbReference type="RefSeq" id="WP_189361922.1">
    <property type="nucleotide sequence ID" value="NZ_MCIF01000002.1"/>
</dbReference>
<sequence length="633" mass="72582">MLYHTHMMRRPSPFRQQSEEDEDLSWRERLVRFVRSVPGALAGLARSLRLVWETNPWLTLGLGLTTLLLAFVPASTIYLNKLLLDAVVMAIRESARADYYLRLIAILAGLQLLLNLVMSLLNTLSNTFQQILQDETASRVQYLLIEHAHTLDMAFFERSEFYDKLQQVQQEAMLRPVMMIAGTFSLLRNALTFGSMIVLLVRLEWWLAVIALVAPVPAFIADARYGWRGFQLRRRQSQERRMQAYLVNLLTTDSYQKEIKIFNLGPFFIERFKQFAERFLSEERRLVVRRYLAGFGWGTLTTLVSSGTFLYVAVQAVSGRVSIGDLTLYTQAANSVQNNFQNILSGFSSMYEHNLYLSTLFEVLALRPEMPRPANPVPLERPFTRGIEFRNVTFYYEGRQEPALRNVSFKLEAGQTLAIVGRNGAGKTTLVKLLARLYDPQEGQILVNGHDIREYDPDELRREIGIIFQDFVQYQLLARENIGIGQVDFIEDRARITTAAQKSGADEVIARLPQGYETMLGRWFEEGHHLSGGEWQKMALARGFMREAQILILDEPTSALDAQAEHELFARMRELTRGRIAIFISHRFSTVRVADLILVLERGEVIEQGSHEELMARGGRYAELFNLQASSYR</sequence>
<keyword evidence="3" id="KW-1003">Cell membrane</keyword>
<accession>A0A328VH52</accession>
<evidence type="ECO:0008006" key="14">
    <source>
        <dbReference type="Google" id="ProtNLM"/>
    </source>
</evidence>
<evidence type="ECO:0000313" key="13">
    <source>
        <dbReference type="Proteomes" id="UP000248706"/>
    </source>
</evidence>
<dbReference type="Pfam" id="PF00005">
    <property type="entry name" value="ABC_tran"/>
    <property type="match status" value="1"/>
</dbReference>
<dbReference type="Pfam" id="PF00664">
    <property type="entry name" value="ABC_membrane"/>
    <property type="match status" value="1"/>
</dbReference>
<feature type="transmembrane region" description="Helical" evidence="9">
    <location>
        <begin position="291"/>
        <end position="314"/>
    </location>
</feature>
<name>A0A328VH52_9CHLR</name>
<keyword evidence="8 9" id="KW-0472">Membrane</keyword>
<keyword evidence="4 9" id="KW-0812">Transmembrane</keyword>
<feature type="transmembrane region" description="Helical" evidence="9">
    <location>
        <begin position="205"/>
        <end position="227"/>
    </location>
</feature>
<dbReference type="Gene3D" id="3.40.50.300">
    <property type="entry name" value="P-loop containing nucleotide triphosphate hydrolases"/>
    <property type="match status" value="1"/>
</dbReference>
<reference evidence="12 13" key="1">
    <citation type="submission" date="2016-08" db="EMBL/GenBank/DDBJ databases">
        <title>Analysis of Carbohydrate Active Enzymes in Thermogemmatispora T81 Reveals Carbohydrate Degradation Ability.</title>
        <authorList>
            <person name="Tomazini A."/>
            <person name="Lal S."/>
            <person name="Stott M."/>
            <person name="Henrissat B."/>
            <person name="Polikarpov I."/>
            <person name="Sparling R."/>
            <person name="Levin D.B."/>
        </authorList>
    </citation>
    <scope>NUCLEOTIDE SEQUENCE [LARGE SCALE GENOMIC DNA]</scope>
    <source>
        <strain evidence="12 13">T81</strain>
    </source>
</reference>
<evidence type="ECO:0000256" key="2">
    <source>
        <dbReference type="ARBA" id="ARBA00022448"/>
    </source>
</evidence>
<feature type="domain" description="ABC transporter" evidence="10">
    <location>
        <begin position="387"/>
        <end position="627"/>
    </location>
</feature>
<evidence type="ECO:0000256" key="6">
    <source>
        <dbReference type="ARBA" id="ARBA00022840"/>
    </source>
</evidence>
<dbReference type="PROSITE" id="PS50893">
    <property type="entry name" value="ABC_TRANSPORTER_2"/>
    <property type="match status" value="1"/>
</dbReference>
<protein>
    <recommendedName>
        <fullName evidence="14">ABC transporter ATP-binding protein</fullName>
    </recommendedName>
</protein>
<dbReference type="AlphaFoldDB" id="A0A328VH52"/>
<evidence type="ECO:0000259" key="11">
    <source>
        <dbReference type="PROSITE" id="PS50929"/>
    </source>
</evidence>
<dbReference type="GO" id="GO:0015421">
    <property type="term" value="F:ABC-type oligopeptide transporter activity"/>
    <property type="evidence" value="ECO:0007669"/>
    <property type="project" value="TreeGrafter"/>
</dbReference>
<proteinExistence type="predicted"/>
<keyword evidence="2" id="KW-0813">Transport</keyword>
<dbReference type="Proteomes" id="UP000248706">
    <property type="component" value="Unassembled WGS sequence"/>
</dbReference>
<feature type="domain" description="ABC transmembrane type-1" evidence="11">
    <location>
        <begin position="60"/>
        <end position="352"/>
    </location>
</feature>
<dbReference type="GO" id="GO:0005886">
    <property type="term" value="C:plasma membrane"/>
    <property type="evidence" value="ECO:0007669"/>
    <property type="project" value="UniProtKB-SubCell"/>
</dbReference>
<dbReference type="GO" id="GO:0016887">
    <property type="term" value="F:ATP hydrolysis activity"/>
    <property type="evidence" value="ECO:0007669"/>
    <property type="project" value="InterPro"/>
</dbReference>
<dbReference type="PANTHER" id="PTHR43394:SF1">
    <property type="entry name" value="ATP-BINDING CASSETTE SUB-FAMILY B MEMBER 10, MITOCHONDRIAL"/>
    <property type="match status" value="1"/>
</dbReference>
<dbReference type="InterPro" id="IPR039421">
    <property type="entry name" value="Type_1_exporter"/>
</dbReference>
<organism evidence="12 13">
    <name type="scientific">Thermogemmatispora tikiterensis</name>
    <dbReference type="NCBI Taxonomy" id="1825093"/>
    <lineage>
        <taxon>Bacteria</taxon>
        <taxon>Bacillati</taxon>
        <taxon>Chloroflexota</taxon>
        <taxon>Ktedonobacteria</taxon>
        <taxon>Thermogemmatisporales</taxon>
        <taxon>Thermogemmatisporaceae</taxon>
        <taxon>Thermogemmatispora</taxon>
    </lineage>
</organism>
<feature type="transmembrane region" description="Helical" evidence="9">
    <location>
        <begin position="177"/>
        <end position="199"/>
    </location>
</feature>
<gene>
    <name evidence="12" type="ORF">A4R35_16070</name>
</gene>
<dbReference type="InterPro" id="IPR003439">
    <property type="entry name" value="ABC_transporter-like_ATP-bd"/>
</dbReference>
<dbReference type="SUPFAM" id="SSF52540">
    <property type="entry name" value="P-loop containing nucleoside triphosphate hydrolases"/>
    <property type="match status" value="1"/>
</dbReference>
<feature type="transmembrane region" description="Helical" evidence="9">
    <location>
        <begin position="99"/>
        <end position="121"/>
    </location>
</feature>
<evidence type="ECO:0000256" key="1">
    <source>
        <dbReference type="ARBA" id="ARBA00004651"/>
    </source>
</evidence>
<comment type="subcellular location">
    <subcellularLocation>
        <location evidence="1">Cell membrane</location>
        <topology evidence="1">Multi-pass membrane protein</topology>
    </subcellularLocation>
</comment>
<evidence type="ECO:0000256" key="9">
    <source>
        <dbReference type="SAM" id="Phobius"/>
    </source>
</evidence>
<dbReference type="SMART" id="SM00382">
    <property type="entry name" value="AAA"/>
    <property type="match status" value="1"/>
</dbReference>
<dbReference type="PROSITE" id="PS50929">
    <property type="entry name" value="ABC_TM1F"/>
    <property type="match status" value="1"/>
</dbReference>
<dbReference type="InterPro" id="IPR036640">
    <property type="entry name" value="ABC1_TM_sf"/>
</dbReference>
<evidence type="ECO:0000313" key="12">
    <source>
        <dbReference type="EMBL" id="RAQ97056.1"/>
    </source>
</evidence>
<evidence type="ECO:0000259" key="10">
    <source>
        <dbReference type="PROSITE" id="PS50893"/>
    </source>
</evidence>
<dbReference type="InterPro" id="IPR027417">
    <property type="entry name" value="P-loop_NTPase"/>
</dbReference>
<dbReference type="SUPFAM" id="SSF90123">
    <property type="entry name" value="ABC transporter transmembrane region"/>
    <property type="match status" value="1"/>
</dbReference>
<keyword evidence="6" id="KW-0067">ATP-binding</keyword>
<keyword evidence="7 9" id="KW-1133">Transmembrane helix</keyword>
<dbReference type="InterPro" id="IPR011527">
    <property type="entry name" value="ABC1_TM_dom"/>
</dbReference>
<dbReference type="InterPro" id="IPR003593">
    <property type="entry name" value="AAA+_ATPase"/>
</dbReference>
<evidence type="ECO:0000256" key="4">
    <source>
        <dbReference type="ARBA" id="ARBA00022692"/>
    </source>
</evidence>
<dbReference type="PROSITE" id="PS00211">
    <property type="entry name" value="ABC_TRANSPORTER_1"/>
    <property type="match status" value="1"/>
</dbReference>
<evidence type="ECO:0000256" key="5">
    <source>
        <dbReference type="ARBA" id="ARBA00022741"/>
    </source>
</evidence>
<dbReference type="Gene3D" id="1.20.1560.10">
    <property type="entry name" value="ABC transporter type 1, transmembrane domain"/>
    <property type="match status" value="1"/>
</dbReference>
<evidence type="ECO:0000256" key="7">
    <source>
        <dbReference type="ARBA" id="ARBA00022989"/>
    </source>
</evidence>